<dbReference type="Pfam" id="PF19676">
    <property type="entry name" value="DUF6178"/>
    <property type="match status" value="1"/>
</dbReference>
<organism evidence="1">
    <name type="scientific">marine metagenome</name>
    <dbReference type="NCBI Taxonomy" id="408172"/>
    <lineage>
        <taxon>unclassified sequences</taxon>
        <taxon>metagenomes</taxon>
        <taxon>ecological metagenomes</taxon>
    </lineage>
</organism>
<gene>
    <name evidence="1" type="ORF">METZ01_LOCUS282872</name>
</gene>
<sequence length="124" mass="14077">MSNVSDITEHESRLFLAKVISHGVDTDEISLERVEEMKQEVAEISHKLVTIKADDFSSNFEIKHHVRTGIEMINLGLEHGSQRDIARAARLLNKNHLVKFFQIGNSLKKESHNEILGSEEIFLG</sequence>
<dbReference type="AlphaFoldDB" id="A0A382KZB1"/>
<evidence type="ECO:0000313" key="1">
    <source>
        <dbReference type="EMBL" id="SVC30018.1"/>
    </source>
</evidence>
<reference evidence="1" key="1">
    <citation type="submission" date="2018-05" db="EMBL/GenBank/DDBJ databases">
        <authorList>
            <person name="Lanie J.A."/>
            <person name="Ng W.-L."/>
            <person name="Kazmierczak K.M."/>
            <person name="Andrzejewski T.M."/>
            <person name="Davidsen T.M."/>
            <person name="Wayne K.J."/>
            <person name="Tettelin H."/>
            <person name="Glass J.I."/>
            <person name="Rusch D."/>
            <person name="Podicherti R."/>
            <person name="Tsui H.-C.T."/>
            <person name="Winkler M.E."/>
        </authorList>
    </citation>
    <scope>NUCLEOTIDE SEQUENCE</scope>
</reference>
<accession>A0A382KZB1</accession>
<dbReference type="EMBL" id="UINC01083885">
    <property type="protein sequence ID" value="SVC30018.1"/>
    <property type="molecule type" value="Genomic_DNA"/>
</dbReference>
<name>A0A382KZB1_9ZZZZ</name>
<protein>
    <submittedName>
        <fullName evidence="1">Uncharacterized protein</fullName>
    </submittedName>
</protein>
<dbReference type="InterPro" id="IPR045750">
    <property type="entry name" value="DUF6178"/>
</dbReference>
<proteinExistence type="predicted"/>